<protein>
    <submittedName>
        <fullName evidence="6">TonB-dependent receptor</fullName>
    </submittedName>
</protein>
<dbReference type="InterPro" id="IPR008969">
    <property type="entry name" value="CarboxyPept-like_regulatory"/>
</dbReference>
<gene>
    <name evidence="6" type="ORF">DCC35_16920</name>
</gene>
<dbReference type="Pfam" id="PF14905">
    <property type="entry name" value="OMP_b-brl_3"/>
    <property type="match status" value="1"/>
</dbReference>
<keyword evidence="2" id="KW-0472">Membrane</keyword>
<dbReference type="InterPro" id="IPR041700">
    <property type="entry name" value="OMP_b-brl_3"/>
</dbReference>
<dbReference type="Gene3D" id="2.170.130.10">
    <property type="entry name" value="TonB-dependent receptor, plug domain"/>
    <property type="match status" value="1"/>
</dbReference>
<comment type="subcellular location">
    <subcellularLocation>
        <location evidence="1">Cell outer membrane</location>
    </subcellularLocation>
</comment>
<proteinExistence type="predicted"/>
<evidence type="ECO:0000259" key="5">
    <source>
        <dbReference type="Pfam" id="PF14905"/>
    </source>
</evidence>
<evidence type="ECO:0000256" key="1">
    <source>
        <dbReference type="ARBA" id="ARBA00004442"/>
    </source>
</evidence>
<dbReference type="Proteomes" id="UP000298616">
    <property type="component" value="Chromosome"/>
</dbReference>
<keyword evidence="4" id="KW-0732">Signal</keyword>
<keyword evidence="6" id="KW-0675">Receptor</keyword>
<name>A0A4D7JRZ7_9BACT</name>
<evidence type="ECO:0000313" key="7">
    <source>
        <dbReference type="Proteomes" id="UP000298616"/>
    </source>
</evidence>
<dbReference type="SUPFAM" id="SSF49464">
    <property type="entry name" value="Carboxypeptidase regulatory domain-like"/>
    <property type="match status" value="1"/>
</dbReference>
<dbReference type="Gene3D" id="2.60.40.1120">
    <property type="entry name" value="Carboxypeptidase-like, regulatory domain"/>
    <property type="match status" value="1"/>
</dbReference>
<dbReference type="PANTHER" id="PTHR40980:SF4">
    <property type="entry name" value="TONB-DEPENDENT RECEPTOR-LIKE BETA-BARREL DOMAIN-CONTAINING PROTEIN"/>
    <property type="match status" value="1"/>
</dbReference>
<evidence type="ECO:0000256" key="2">
    <source>
        <dbReference type="ARBA" id="ARBA00023136"/>
    </source>
</evidence>
<dbReference type="SUPFAM" id="SSF56935">
    <property type="entry name" value="Porins"/>
    <property type="match status" value="1"/>
</dbReference>
<dbReference type="PANTHER" id="PTHR40980">
    <property type="entry name" value="PLUG DOMAIN-CONTAINING PROTEIN"/>
    <property type="match status" value="1"/>
</dbReference>
<accession>A0A4D7JRZ7</accession>
<dbReference type="KEGG" id="fpf:DCC35_16920"/>
<dbReference type="AlphaFoldDB" id="A0A4D7JRZ7"/>
<feature type="chain" id="PRO_5020636831" evidence="4">
    <location>
        <begin position="27"/>
        <end position="816"/>
    </location>
</feature>
<keyword evidence="7" id="KW-1185">Reference proteome</keyword>
<sequence length="816" mass="92197">MIMNRELLNRPFLFLALFLLCFAANAQQAGKISGKVTDQNSQPVPFANVAILNQTDSSLVTGAVTNESGEFAMGSPKTTGTYIVRLSAIGYEKKYSRPFKIEGEGYSKHWSNLTLPEETQNLDGVEVRATRPSVIVEADKTVVDIQNSALTEGNTALEVLEKSPGVWVDQDGNIQLNGKAGVLVMIDDRRTFMSAKELQSLLNSMSANNIKSIELITNPSAKYDAEGSAGIINIKLKRGIDTGFNGSVNLGYNYNERNSYNGGVNFNYKKGKVSSFLQADYSHRARWRELTMRREFITQGEGQYMEQYAYNEHTFDNINLNLGMDYDINDRHSLGFMVKSFNSDGTIGFDVETFNFGSNEFPGFVQADNDMNDNTQNNSVNFHYIAKLDTNGTKLSVDLDYVNKVSEDFGSFNNEVYTSKGGEFLVEENFRNINPNKFDIYSAKADLTKPFGKGKSLEAGVKFSQVVSDNEVRFEALTDGQWELDPTRSNHFIYTENIYAAYASYGFPLTEKISVKAGLRYEHTVAEGESVTLNQVNDRSYAGFFPSLFVNHNVSENYQVGFNYSRRINRPNYQMLNPYFLYIDRYTVATGNPNLQPVFSHNVELNQTFKKKYIFGLGYNKSENVFTEVPQADVDSRLVVFSPRNLDDAHDAYARLILPVDVKDWFSINNVAVVSYKQFSSVINDEKVVNERFNTYFQSRFSFVLPKGFKVELSGTYIGPNVWGIFRMDEQAWADLGVKKSLLDDKLTLSLNFNDIFHTRQFQGSFELPDQSTDIGNRFSSQSLNFTVRYNFSQGKQFRVNTNRGNLEELNRAGGN</sequence>
<keyword evidence="3" id="KW-0998">Cell outer membrane</keyword>
<feature type="signal peptide" evidence="4">
    <location>
        <begin position="1"/>
        <end position="26"/>
    </location>
</feature>
<evidence type="ECO:0000256" key="3">
    <source>
        <dbReference type="ARBA" id="ARBA00023237"/>
    </source>
</evidence>
<dbReference type="EMBL" id="CP028923">
    <property type="protein sequence ID" value="QCK16300.1"/>
    <property type="molecule type" value="Genomic_DNA"/>
</dbReference>
<dbReference type="Pfam" id="PF13620">
    <property type="entry name" value="CarboxypepD_reg"/>
    <property type="match status" value="1"/>
</dbReference>
<dbReference type="OrthoDB" id="905812at2"/>
<feature type="domain" description="Outer membrane protein beta-barrel" evidence="5">
    <location>
        <begin position="387"/>
        <end position="790"/>
    </location>
</feature>
<dbReference type="InterPro" id="IPR037066">
    <property type="entry name" value="Plug_dom_sf"/>
</dbReference>
<reference evidence="6 7" key="1">
    <citation type="submission" date="2018-04" db="EMBL/GenBank/DDBJ databases">
        <title>Complete genome uncultured novel isolate.</title>
        <authorList>
            <person name="Merlino G."/>
        </authorList>
    </citation>
    <scope>NUCLEOTIDE SEQUENCE [LARGE SCALE GENOMIC DNA]</scope>
    <source>
        <strain evidence="7">R1DC9</strain>
    </source>
</reference>
<dbReference type="Gene3D" id="2.40.170.20">
    <property type="entry name" value="TonB-dependent receptor, beta-barrel domain"/>
    <property type="match status" value="1"/>
</dbReference>
<evidence type="ECO:0000256" key="4">
    <source>
        <dbReference type="SAM" id="SignalP"/>
    </source>
</evidence>
<organism evidence="6 7">
    <name type="scientific">Mangrovivirga cuniculi</name>
    <dbReference type="NCBI Taxonomy" id="2715131"/>
    <lineage>
        <taxon>Bacteria</taxon>
        <taxon>Pseudomonadati</taxon>
        <taxon>Bacteroidota</taxon>
        <taxon>Cytophagia</taxon>
        <taxon>Cytophagales</taxon>
        <taxon>Mangrovivirgaceae</taxon>
        <taxon>Mangrovivirga</taxon>
    </lineage>
</organism>
<evidence type="ECO:0000313" key="6">
    <source>
        <dbReference type="EMBL" id="QCK16300.1"/>
    </source>
</evidence>
<dbReference type="GO" id="GO:0009279">
    <property type="term" value="C:cell outer membrane"/>
    <property type="evidence" value="ECO:0007669"/>
    <property type="project" value="UniProtKB-SubCell"/>
</dbReference>
<dbReference type="InterPro" id="IPR036942">
    <property type="entry name" value="Beta-barrel_TonB_sf"/>
</dbReference>